<evidence type="ECO:0000313" key="2">
    <source>
        <dbReference type="EMBL" id="RYC70046.1"/>
    </source>
</evidence>
<feature type="transmembrane region" description="Helical" evidence="1">
    <location>
        <begin position="81"/>
        <end position="104"/>
    </location>
</feature>
<evidence type="ECO:0000256" key="1">
    <source>
        <dbReference type="SAM" id="Phobius"/>
    </source>
</evidence>
<reference evidence="2 3" key="1">
    <citation type="submission" date="2019-01" db="EMBL/GenBank/DDBJ databases">
        <title>Spirosoma flava sp. nov., a propanil-degrading bacterium isolated from herbicide-contaminated soil.</title>
        <authorList>
            <person name="Zhang L."/>
            <person name="Jiang J.-D."/>
        </authorList>
    </citation>
    <scope>NUCLEOTIDE SEQUENCE [LARGE SCALE GENOMIC DNA]</scope>
    <source>
        <strain evidence="2 3">TY50</strain>
    </source>
</reference>
<keyword evidence="3" id="KW-1185">Reference proteome</keyword>
<accession>A0A4Q2ULE8</accession>
<dbReference type="Proteomes" id="UP000290407">
    <property type="component" value="Unassembled WGS sequence"/>
</dbReference>
<dbReference type="InterPro" id="IPR011990">
    <property type="entry name" value="TPR-like_helical_dom_sf"/>
</dbReference>
<keyword evidence="1" id="KW-0472">Membrane</keyword>
<protein>
    <submittedName>
        <fullName evidence="2">Tetratricopeptide repeat protein</fullName>
    </submittedName>
</protein>
<dbReference type="SUPFAM" id="SSF48452">
    <property type="entry name" value="TPR-like"/>
    <property type="match status" value="1"/>
</dbReference>
<dbReference type="EMBL" id="SBLB01000002">
    <property type="protein sequence ID" value="RYC70046.1"/>
    <property type="molecule type" value="Genomic_DNA"/>
</dbReference>
<sequence length="232" mass="27774">MKKPTGQLDEWDWIERYWSGQLTPTEKTLFEQLIRDDKRVAQEAEDLRFGVQLVDEVRIQTHARQTLYRIRQRRRQRWQRLSRTVIGAGCLAAACLAFILYLSYAPIVLSGQENDPGVLREWRGRYRMDTADQLSIRQQQAIDRFYEGQAYLVQGQAQLAAQRFEEVLSFQEIRPYFREVAQWHLIVCYLRTKELPKAEALYKQLDPHGEYEVGQLEQWKIWWHLQRLRLFG</sequence>
<comment type="caution">
    <text evidence="2">The sequence shown here is derived from an EMBL/GenBank/DDBJ whole genome shotgun (WGS) entry which is preliminary data.</text>
</comment>
<name>A0A4Q2ULE8_9BACT</name>
<dbReference type="AlphaFoldDB" id="A0A4Q2ULE8"/>
<evidence type="ECO:0000313" key="3">
    <source>
        <dbReference type="Proteomes" id="UP000290407"/>
    </source>
</evidence>
<organism evidence="2 3">
    <name type="scientific">Spirosoma sordidisoli</name>
    <dbReference type="NCBI Taxonomy" id="2502893"/>
    <lineage>
        <taxon>Bacteria</taxon>
        <taxon>Pseudomonadati</taxon>
        <taxon>Bacteroidota</taxon>
        <taxon>Cytophagia</taxon>
        <taxon>Cytophagales</taxon>
        <taxon>Cytophagaceae</taxon>
        <taxon>Spirosoma</taxon>
    </lineage>
</organism>
<dbReference type="RefSeq" id="WP_129601274.1">
    <property type="nucleotide sequence ID" value="NZ_SBLB01000002.1"/>
</dbReference>
<dbReference type="Gene3D" id="1.25.40.10">
    <property type="entry name" value="Tetratricopeptide repeat domain"/>
    <property type="match status" value="1"/>
</dbReference>
<keyword evidence="1" id="KW-0812">Transmembrane</keyword>
<keyword evidence="1" id="KW-1133">Transmembrane helix</keyword>
<proteinExistence type="predicted"/>
<gene>
    <name evidence="2" type="ORF">EQG79_09250</name>
</gene>